<sequence length="266" mass="30104">EEFTELADRKVRGSSLAPASRPLLSRIVQPGQPTSSHSSFGWHGNWHVFAEKPTGSALFDISDISIRNALFIRLLKILRQPTTGFALLGAHQNIRLTETREMRLPDEPQEGRNRSWAVEELSAALWVVQIIEQGSKTLICISFTKLNIRLLLERVFLNFSGYSLTFTQMQANATKRLHKFRNRSHFSRDAKRIYEKIYYSHASAVLSTVTLGQSPSSRQSQVLLGPNFHEIHERPHHSSLIKTTSPSHVLTNSLSDTSQKDFSSNL</sequence>
<evidence type="ECO:0000313" key="2">
    <source>
        <dbReference type="EMBL" id="KAG5454347.1"/>
    </source>
</evidence>
<reference evidence="2 3" key="1">
    <citation type="journal article" date="2018" name="Biotechnol. Adv.">
        <title>Improved genomic resources and new bioinformatic workflow for the carcinogenic parasite Clonorchis sinensis: Biotechnological implications.</title>
        <authorList>
            <person name="Wang D."/>
            <person name="Korhonen P.K."/>
            <person name="Gasser R.B."/>
            <person name="Young N.D."/>
        </authorList>
    </citation>
    <scope>NUCLEOTIDE SEQUENCE [LARGE SCALE GENOMIC DNA]</scope>
    <source>
        <strain evidence="2">Cs-k2</strain>
    </source>
</reference>
<name>A0A8T1MYA0_CLOSI</name>
<feature type="region of interest" description="Disordered" evidence="1">
    <location>
        <begin position="236"/>
        <end position="266"/>
    </location>
</feature>
<keyword evidence="3" id="KW-1185">Reference proteome</keyword>
<organism evidence="2 3">
    <name type="scientific">Clonorchis sinensis</name>
    <name type="common">Chinese liver fluke</name>
    <dbReference type="NCBI Taxonomy" id="79923"/>
    <lineage>
        <taxon>Eukaryota</taxon>
        <taxon>Metazoa</taxon>
        <taxon>Spiralia</taxon>
        <taxon>Lophotrochozoa</taxon>
        <taxon>Platyhelminthes</taxon>
        <taxon>Trematoda</taxon>
        <taxon>Digenea</taxon>
        <taxon>Opisthorchiida</taxon>
        <taxon>Opisthorchiata</taxon>
        <taxon>Opisthorchiidae</taxon>
        <taxon>Clonorchis</taxon>
    </lineage>
</organism>
<proteinExistence type="predicted"/>
<evidence type="ECO:0008006" key="4">
    <source>
        <dbReference type="Google" id="ProtNLM"/>
    </source>
</evidence>
<comment type="caution">
    <text evidence="2">The sequence shown here is derived from an EMBL/GenBank/DDBJ whole genome shotgun (WGS) entry which is preliminary data.</text>
</comment>
<dbReference type="EMBL" id="NIRI02000010">
    <property type="protein sequence ID" value="KAG5454347.1"/>
    <property type="molecule type" value="Genomic_DNA"/>
</dbReference>
<evidence type="ECO:0000256" key="1">
    <source>
        <dbReference type="SAM" id="MobiDB-lite"/>
    </source>
</evidence>
<feature type="compositionally biased region" description="Polar residues" evidence="1">
    <location>
        <begin position="240"/>
        <end position="266"/>
    </location>
</feature>
<dbReference type="Proteomes" id="UP000286415">
    <property type="component" value="Unassembled WGS sequence"/>
</dbReference>
<gene>
    <name evidence="2" type="ORF">CSKR_108937</name>
</gene>
<protein>
    <recommendedName>
        <fullName evidence="4">Gap-Pol polyprotein</fullName>
    </recommendedName>
</protein>
<evidence type="ECO:0000313" key="3">
    <source>
        <dbReference type="Proteomes" id="UP000286415"/>
    </source>
</evidence>
<accession>A0A8T1MYA0</accession>
<feature type="non-terminal residue" evidence="2">
    <location>
        <position position="1"/>
    </location>
</feature>
<dbReference type="AlphaFoldDB" id="A0A8T1MYA0"/>
<reference evidence="2 3" key="2">
    <citation type="journal article" date="2021" name="Genomics">
        <title>High-quality reference genome for Clonorchis sinensis.</title>
        <authorList>
            <person name="Young N.D."/>
            <person name="Stroehlein A.J."/>
            <person name="Kinkar L."/>
            <person name="Wang T."/>
            <person name="Sohn W.M."/>
            <person name="Chang B.C.H."/>
            <person name="Kaur P."/>
            <person name="Weisz D."/>
            <person name="Dudchenko O."/>
            <person name="Aiden E.L."/>
            <person name="Korhonen P.K."/>
            <person name="Gasser R.B."/>
        </authorList>
    </citation>
    <scope>NUCLEOTIDE SEQUENCE [LARGE SCALE GENOMIC DNA]</scope>
    <source>
        <strain evidence="2">Cs-k2</strain>
    </source>
</reference>